<dbReference type="InterPro" id="IPR005119">
    <property type="entry name" value="LysR_subst-bd"/>
</dbReference>
<evidence type="ECO:0000259" key="5">
    <source>
        <dbReference type="PROSITE" id="PS50931"/>
    </source>
</evidence>
<feature type="domain" description="HTH lysR-type" evidence="5">
    <location>
        <begin position="3"/>
        <end position="60"/>
    </location>
</feature>
<dbReference type="SUPFAM" id="SSF53850">
    <property type="entry name" value="Periplasmic binding protein-like II"/>
    <property type="match status" value="1"/>
</dbReference>
<dbReference type="EMBL" id="PVTQ01000013">
    <property type="protein sequence ID" value="PRY86039.1"/>
    <property type="molecule type" value="Genomic_DNA"/>
</dbReference>
<dbReference type="PANTHER" id="PTHR30419:SF8">
    <property type="entry name" value="NITROGEN ASSIMILATION TRANSCRIPTIONAL ACTIVATOR-RELATED"/>
    <property type="match status" value="1"/>
</dbReference>
<dbReference type="RefSeq" id="WP_106266878.1">
    <property type="nucleotide sequence ID" value="NZ_PVTQ01000013.1"/>
</dbReference>
<dbReference type="GO" id="GO:0003700">
    <property type="term" value="F:DNA-binding transcription factor activity"/>
    <property type="evidence" value="ECO:0007669"/>
    <property type="project" value="InterPro"/>
</dbReference>
<keyword evidence="4" id="KW-0804">Transcription</keyword>
<dbReference type="PANTHER" id="PTHR30419">
    <property type="entry name" value="HTH-TYPE TRANSCRIPTIONAL REGULATOR YBHD"/>
    <property type="match status" value="1"/>
</dbReference>
<dbReference type="PRINTS" id="PR00039">
    <property type="entry name" value="HTHLYSR"/>
</dbReference>
<dbReference type="Gene3D" id="1.10.10.10">
    <property type="entry name" value="Winged helix-like DNA-binding domain superfamily/Winged helix DNA-binding domain"/>
    <property type="match status" value="1"/>
</dbReference>
<sequence>MKLDSEHLEILAMIVEKGGLTEGAEALGKSQPSVSRTISNLEKRLGMPLFEPGRRPLQPTHFGRMLSEIGMRIYALNREAQTLAQNFTKGYAGHIRIGGTPIFMDGVISHMLADFQERAEGVQFDQSYGYFDSLLGKLRNKMLDMAILPMREDQIPVDCDFRPLIPGRNVIACRAGHPMTRKGPITLQEIDAYSWVAPPADSPLFRDLKGAITSIGSENFRFTFSGGTLASIQSFLIRTDCLTVLPYSVVYLMKGAGQIVSLPIKVAHPDRKLGVLTRKGEALSPMLKTFITFLEGQCENLECRMANEARIAKGRA</sequence>
<name>A0A2T0WH55_9RHOB</name>
<dbReference type="Pfam" id="PF03466">
    <property type="entry name" value="LysR_substrate"/>
    <property type="match status" value="1"/>
</dbReference>
<gene>
    <name evidence="6" type="ORF">CLV74_11314</name>
</gene>
<accession>A0A2T0WH55</accession>
<evidence type="ECO:0000256" key="3">
    <source>
        <dbReference type="ARBA" id="ARBA00023125"/>
    </source>
</evidence>
<comment type="similarity">
    <text evidence="1">Belongs to the LysR transcriptional regulatory family.</text>
</comment>
<dbReference type="AlphaFoldDB" id="A0A2T0WH55"/>
<dbReference type="InterPro" id="IPR036390">
    <property type="entry name" value="WH_DNA-bd_sf"/>
</dbReference>
<dbReference type="GO" id="GO:0005829">
    <property type="term" value="C:cytosol"/>
    <property type="evidence" value="ECO:0007669"/>
    <property type="project" value="TreeGrafter"/>
</dbReference>
<dbReference type="Proteomes" id="UP000238392">
    <property type="component" value="Unassembled WGS sequence"/>
</dbReference>
<dbReference type="Gene3D" id="3.40.190.290">
    <property type="match status" value="1"/>
</dbReference>
<dbReference type="Pfam" id="PF00126">
    <property type="entry name" value="HTH_1"/>
    <property type="match status" value="1"/>
</dbReference>
<keyword evidence="7" id="KW-1185">Reference proteome</keyword>
<evidence type="ECO:0000256" key="2">
    <source>
        <dbReference type="ARBA" id="ARBA00023015"/>
    </source>
</evidence>
<evidence type="ECO:0000256" key="4">
    <source>
        <dbReference type="ARBA" id="ARBA00023163"/>
    </source>
</evidence>
<evidence type="ECO:0000256" key="1">
    <source>
        <dbReference type="ARBA" id="ARBA00009437"/>
    </source>
</evidence>
<evidence type="ECO:0000313" key="7">
    <source>
        <dbReference type="Proteomes" id="UP000238392"/>
    </source>
</evidence>
<keyword evidence="3 6" id="KW-0238">DNA-binding</keyword>
<proteinExistence type="inferred from homology"/>
<reference evidence="6 7" key="1">
    <citation type="submission" date="2018-03" db="EMBL/GenBank/DDBJ databases">
        <title>Genomic Encyclopedia of Archaeal and Bacterial Type Strains, Phase II (KMG-II): from individual species to whole genera.</title>
        <authorList>
            <person name="Goeker M."/>
        </authorList>
    </citation>
    <scope>NUCLEOTIDE SEQUENCE [LARGE SCALE GENOMIC DNA]</scope>
    <source>
        <strain evidence="6 7">DSM 100212</strain>
    </source>
</reference>
<organism evidence="6 7">
    <name type="scientific">Donghicola tyrosinivorans</name>
    <dbReference type="NCBI Taxonomy" id="1652492"/>
    <lineage>
        <taxon>Bacteria</taxon>
        <taxon>Pseudomonadati</taxon>
        <taxon>Pseudomonadota</taxon>
        <taxon>Alphaproteobacteria</taxon>
        <taxon>Rhodobacterales</taxon>
        <taxon>Roseobacteraceae</taxon>
        <taxon>Donghicola</taxon>
    </lineage>
</organism>
<evidence type="ECO:0000313" key="6">
    <source>
        <dbReference type="EMBL" id="PRY86039.1"/>
    </source>
</evidence>
<protein>
    <submittedName>
        <fullName evidence="6">DNA-binding transcriptional LysR family regulator</fullName>
    </submittedName>
</protein>
<dbReference type="OrthoDB" id="9803030at2"/>
<keyword evidence="2" id="KW-0805">Transcription regulation</keyword>
<dbReference type="InterPro" id="IPR050950">
    <property type="entry name" value="HTH-type_LysR_regulators"/>
</dbReference>
<dbReference type="InterPro" id="IPR036388">
    <property type="entry name" value="WH-like_DNA-bd_sf"/>
</dbReference>
<dbReference type="SUPFAM" id="SSF46785">
    <property type="entry name" value="Winged helix' DNA-binding domain"/>
    <property type="match status" value="1"/>
</dbReference>
<dbReference type="GO" id="GO:0003677">
    <property type="term" value="F:DNA binding"/>
    <property type="evidence" value="ECO:0007669"/>
    <property type="project" value="UniProtKB-KW"/>
</dbReference>
<dbReference type="InterPro" id="IPR000847">
    <property type="entry name" value="LysR_HTH_N"/>
</dbReference>
<dbReference type="PROSITE" id="PS50931">
    <property type="entry name" value="HTH_LYSR"/>
    <property type="match status" value="1"/>
</dbReference>
<comment type="caution">
    <text evidence="6">The sequence shown here is derived from an EMBL/GenBank/DDBJ whole genome shotgun (WGS) entry which is preliminary data.</text>
</comment>